<keyword evidence="9" id="KW-1185">Reference proteome</keyword>
<dbReference type="Proteomes" id="UP000235371">
    <property type="component" value="Unassembled WGS sequence"/>
</dbReference>
<proteinExistence type="inferred from homology"/>
<dbReference type="InterPro" id="IPR036188">
    <property type="entry name" value="FAD/NAD-bd_sf"/>
</dbReference>
<dbReference type="GO" id="GO:0050031">
    <property type="term" value="F:L-pipecolate oxidase activity"/>
    <property type="evidence" value="ECO:0007669"/>
    <property type="project" value="TreeGrafter"/>
</dbReference>
<dbReference type="OrthoDB" id="2219495at2759"/>
<protein>
    <submittedName>
        <fullName evidence="8">FAD dependent oxidoreductase</fullName>
    </submittedName>
</protein>
<dbReference type="Pfam" id="PF01266">
    <property type="entry name" value="DAO"/>
    <property type="match status" value="1"/>
</dbReference>
<feature type="signal peptide" evidence="6">
    <location>
        <begin position="1"/>
        <end position="25"/>
    </location>
</feature>
<comment type="similarity">
    <text evidence="2">Belongs to the MSOX/MTOX family.</text>
</comment>
<dbReference type="STRING" id="1095630.A0A2J6SY87"/>
<gene>
    <name evidence="8" type="ORF">K444DRAFT_633281</name>
</gene>
<evidence type="ECO:0000256" key="4">
    <source>
        <dbReference type="ARBA" id="ARBA00022827"/>
    </source>
</evidence>
<dbReference type="EMBL" id="KZ613854">
    <property type="protein sequence ID" value="PMD55735.1"/>
    <property type="molecule type" value="Genomic_DNA"/>
</dbReference>
<dbReference type="SUPFAM" id="SSF51905">
    <property type="entry name" value="FAD/NAD(P)-binding domain"/>
    <property type="match status" value="1"/>
</dbReference>
<keyword evidence="3" id="KW-0285">Flavoprotein</keyword>
<evidence type="ECO:0000256" key="3">
    <source>
        <dbReference type="ARBA" id="ARBA00022630"/>
    </source>
</evidence>
<dbReference type="PANTHER" id="PTHR10961">
    <property type="entry name" value="PEROXISOMAL SARCOSINE OXIDASE"/>
    <property type="match status" value="1"/>
</dbReference>
<reference evidence="8 9" key="1">
    <citation type="submission" date="2016-04" db="EMBL/GenBank/DDBJ databases">
        <title>A degradative enzymes factory behind the ericoid mycorrhizal symbiosis.</title>
        <authorList>
            <consortium name="DOE Joint Genome Institute"/>
            <person name="Martino E."/>
            <person name="Morin E."/>
            <person name="Grelet G."/>
            <person name="Kuo A."/>
            <person name="Kohler A."/>
            <person name="Daghino S."/>
            <person name="Barry K."/>
            <person name="Choi C."/>
            <person name="Cichocki N."/>
            <person name="Clum A."/>
            <person name="Copeland A."/>
            <person name="Hainaut M."/>
            <person name="Haridas S."/>
            <person name="Labutti K."/>
            <person name="Lindquist E."/>
            <person name="Lipzen A."/>
            <person name="Khouja H.-R."/>
            <person name="Murat C."/>
            <person name="Ohm R."/>
            <person name="Olson A."/>
            <person name="Spatafora J."/>
            <person name="Veneault-Fourrey C."/>
            <person name="Henrissat B."/>
            <person name="Grigoriev I."/>
            <person name="Martin F."/>
            <person name="Perotto S."/>
        </authorList>
    </citation>
    <scope>NUCLEOTIDE SEQUENCE [LARGE SCALE GENOMIC DNA]</scope>
    <source>
        <strain evidence="8 9">E</strain>
    </source>
</reference>
<keyword evidence="4" id="KW-0274">FAD</keyword>
<name>A0A2J6SY87_9HELO</name>
<dbReference type="InterPro" id="IPR045170">
    <property type="entry name" value="MTOX"/>
</dbReference>
<dbReference type="Gene3D" id="3.50.50.60">
    <property type="entry name" value="FAD/NAD(P)-binding domain"/>
    <property type="match status" value="1"/>
</dbReference>
<dbReference type="GeneID" id="36591670"/>
<dbReference type="SUPFAM" id="SSF54373">
    <property type="entry name" value="FAD-linked reductases, C-terminal domain"/>
    <property type="match status" value="1"/>
</dbReference>
<evidence type="ECO:0000313" key="8">
    <source>
        <dbReference type="EMBL" id="PMD55735.1"/>
    </source>
</evidence>
<dbReference type="PANTHER" id="PTHR10961:SF46">
    <property type="entry name" value="PEROXISOMAL SARCOSINE OXIDASE"/>
    <property type="match status" value="1"/>
</dbReference>
<dbReference type="AlphaFoldDB" id="A0A2J6SY87"/>
<organism evidence="8 9">
    <name type="scientific">Hyaloscypha bicolor E</name>
    <dbReference type="NCBI Taxonomy" id="1095630"/>
    <lineage>
        <taxon>Eukaryota</taxon>
        <taxon>Fungi</taxon>
        <taxon>Dikarya</taxon>
        <taxon>Ascomycota</taxon>
        <taxon>Pezizomycotina</taxon>
        <taxon>Leotiomycetes</taxon>
        <taxon>Helotiales</taxon>
        <taxon>Hyaloscyphaceae</taxon>
        <taxon>Hyaloscypha</taxon>
        <taxon>Hyaloscypha bicolor</taxon>
    </lineage>
</organism>
<evidence type="ECO:0000256" key="5">
    <source>
        <dbReference type="ARBA" id="ARBA00023002"/>
    </source>
</evidence>
<keyword evidence="5" id="KW-0560">Oxidoreductase</keyword>
<evidence type="ECO:0000313" key="9">
    <source>
        <dbReference type="Proteomes" id="UP000235371"/>
    </source>
</evidence>
<dbReference type="InParanoid" id="A0A2J6SY87"/>
<sequence>MSPPSHPTSILILGSGAFGLSTALALTARPCFTNTRITLLDRSPFPSPDGSSIDTSRIIRADYSDPSYASLAASAQSLWRQQGPSELGGEGRYSECGLVLVADKGRQGERYVQESLENVRKISGQEGEGTIRELKNRKEIDEAVGTGGGSGDWGYVNTSSGWADAEEGMKWMRRRAEATNRISFVVGEATSLLKNGNKVLGATLKDGSTLKAEFTIVATGAWTGKLIDLRGRATATGQVLCYLDLTEQEQERLGKMPVLLNMSTGMFIIPPKNRVLKIARHSYGYANPVSIPHPSPSPSPSSSGERIEVSVPRTALDDKQLWVPREGELACRQALREMIPELGERKFSKSKICWYTDTPSGDFLIDYHPEHEGLFLATGGSGHGYKFLPVIGERIVDVVEGKHGGWEGVERELRGKWKWREEKVDKVVTEDGSRGGRPGMVLDEELRKGIYRA</sequence>
<keyword evidence="6" id="KW-0732">Signal</keyword>
<evidence type="ECO:0000259" key="7">
    <source>
        <dbReference type="Pfam" id="PF01266"/>
    </source>
</evidence>
<accession>A0A2J6SY87</accession>
<evidence type="ECO:0000256" key="6">
    <source>
        <dbReference type="SAM" id="SignalP"/>
    </source>
</evidence>
<feature type="chain" id="PRO_5014440836" evidence="6">
    <location>
        <begin position="26"/>
        <end position="453"/>
    </location>
</feature>
<evidence type="ECO:0000256" key="1">
    <source>
        <dbReference type="ARBA" id="ARBA00001974"/>
    </source>
</evidence>
<dbReference type="Gene3D" id="3.30.9.10">
    <property type="entry name" value="D-Amino Acid Oxidase, subunit A, domain 2"/>
    <property type="match status" value="1"/>
</dbReference>
<feature type="domain" description="FAD dependent oxidoreductase" evidence="7">
    <location>
        <begin position="10"/>
        <end position="397"/>
    </location>
</feature>
<dbReference type="InterPro" id="IPR006076">
    <property type="entry name" value="FAD-dep_OxRdtase"/>
</dbReference>
<dbReference type="GO" id="GO:0008115">
    <property type="term" value="F:sarcosine oxidase activity"/>
    <property type="evidence" value="ECO:0007669"/>
    <property type="project" value="TreeGrafter"/>
</dbReference>
<dbReference type="GO" id="GO:0004657">
    <property type="term" value="F:proline dehydrogenase activity"/>
    <property type="evidence" value="ECO:0007669"/>
    <property type="project" value="TreeGrafter"/>
</dbReference>
<dbReference type="RefSeq" id="XP_024732639.1">
    <property type="nucleotide sequence ID" value="XM_024883593.1"/>
</dbReference>
<evidence type="ECO:0000256" key="2">
    <source>
        <dbReference type="ARBA" id="ARBA00010989"/>
    </source>
</evidence>
<dbReference type="GO" id="GO:0050660">
    <property type="term" value="F:flavin adenine dinucleotide binding"/>
    <property type="evidence" value="ECO:0007669"/>
    <property type="project" value="InterPro"/>
</dbReference>
<comment type="cofactor">
    <cofactor evidence="1">
        <name>FAD</name>
        <dbReference type="ChEBI" id="CHEBI:57692"/>
    </cofactor>
</comment>